<feature type="domain" description="Glycosyltransferase RgtA/B/C/D-like" evidence="9">
    <location>
        <begin position="77"/>
        <end position="237"/>
    </location>
</feature>
<dbReference type="PANTHER" id="PTHR33908:SF11">
    <property type="entry name" value="MEMBRANE PROTEIN"/>
    <property type="match status" value="1"/>
</dbReference>
<dbReference type="EMBL" id="WNKX01000016">
    <property type="protein sequence ID" value="MTW12764.1"/>
    <property type="molecule type" value="Genomic_DNA"/>
</dbReference>
<feature type="transmembrane region" description="Helical" evidence="8">
    <location>
        <begin position="366"/>
        <end position="384"/>
    </location>
</feature>
<organism evidence="10 11">
    <name type="scientific">Massilia eburnea</name>
    <dbReference type="NCBI Taxonomy" id="1776165"/>
    <lineage>
        <taxon>Bacteria</taxon>
        <taxon>Pseudomonadati</taxon>
        <taxon>Pseudomonadota</taxon>
        <taxon>Betaproteobacteria</taxon>
        <taxon>Burkholderiales</taxon>
        <taxon>Oxalobacteraceae</taxon>
        <taxon>Telluria group</taxon>
        <taxon>Massilia</taxon>
    </lineage>
</organism>
<sequence>MQQLSSAPSHGASDHNHAAIARRPQFADRHIPMALAMLGLAQVLMWGIAAWLGYSSTELDSAEQLSWATGLELGYWKHPPMPSWIMHGALMLFKPSIVLPLVMVQTGIVIALGLTWRLAREILPPRQAALSVLITSLVLYHNAGADSFNHNTVLLPFQAAATLAFFLALRHSSLRWWLAAGLFGGLAMLVKYVAAIHFAGLLLYLLLDRSTHLRRNFVGMLLGALVFALVLSPHVYWLHANGYPPMQYAHSVMIPLTGPASAFASVGQFIETQVFRLVPLLPLLIYIVRQRRAAPAHDDVEMVVSRRDKLFVWVAGAAPLLVTIAFSLLSGSKLEARWGANAFLLTGMVAIVAIRPHLTAERLKNIMGVTLLAHVVLCAGLVAGKSVVAKHFDRRTRANFPAAELAQEAERTWRKHTNAPLRLVATDIWLGGNLRAAGLPGVAVLIDGDYTKSPWVTQEQVHACGMLILDDTISNGRAGVANPEQLHTLMDSAEAAGSMTLNWGSAKQERRTVHWAYLPPHDAAHCTQAG</sequence>
<evidence type="ECO:0000256" key="4">
    <source>
        <dbReference type="ARBA" id="ARBA00022679"/>
    </source>
</evidence>
<feature type="transmembrane region" description="Helical" evidence="8">
    <location>
        <begin position="310"/>
        <end position="330"/>
    </location>
</feature>
<keyword evidence="5 8" id="KW-0812">Transmembrane</keyword>
<keyword evidence="11" id="KW-1185">Reference proteome</keyword>
<feature type="transmembrane region" description="Helical" evidence="8">
    <location>
        <begin position="336"/>
        <end position="354"/>
    </location>
</feature>
<dbReference type="OrthoDB" id="8933800at2"/>
<keyword evidence="2" id="KW-1003">Cell membrane</keyword>
<evidence type="ECO:0000256" key="1">
    <source>
        <dbReference type="ARBA" id="ARBA00004651"/>
    </source>
</evidence>
<keyword evidence="6 8" id="KW-1133">Transmembrane helix</keyword>
<evidence type="ECO:0000313" key="10">
    <source>
        <dbReference type="EMBL" id="MTW12764.1"/>
    </source>
</evidence>
<dbReference type="GO" id="GO:0005886">
    <property type="term" value="C:plasma membrane"/>
    <property type="evidence" value="ECO:0007669"/>
    <property type="project" value="UniProtKB-SubCell"/>
</dbReference>
<keyword evidence="4" id="KW-0808">Transferase</keyword>
<accession>A0A6L6QL04</accession>
<evidence type="ECO:0000259" key="9">
    <source>
        <dbReference type="Pfam" id="PF13231"/>
    </source>
</evidence>
<dbReference type="GO" id="GO:0009103">
    <property type="term" value="P:lipopolysaccharide biosynthetic process"/>
    <property type="evidence" value="ECO:0007669"/>
    <property type="project" value="UniProtKB-ARBA"/>
</dbReference>
<reference evidence="10 11" key="1">
    <citation type="submission" date="2019-11" db="EMBL/GenBank/DDBJ databases">
        <title>Type strains purchased from KCTC, JCM and DSMZ.</title>
        <authorList>
            <person name="Lu H."/>
        </authorList>
    </citation>
    <scope>NUCLEOTIDE SEQUENCE [LARGE SCALE GENOMIC DNA]</scope>
    <source>
        <strain evidence="10 11">JCM 31587</strain>
    </source>
</reference>
<feature type="transmembrane region" description="Helical" evidence="8">
    <location>
        <begin position="97"/>
        <end position="116"/>
    </location>
</feature>
<feature type="transmembrane region" description="Helical" evidence="8">
    <location>
        <begin position="217"/>
        <end position="236"/>
    </location>
</feature>
<evidence type="ECO:0000256" key="3">
    <source>
        <dbReference type="ARBA" id="ARBA00022676"/>
    </source>
</evidence>
<keyword evidence="7 8" id="KW-0472">Membrane</keyword>
<evidence type="ECO:0000256" key="8">
    <source>
        <dbReference type="SAM" id="Phobius"/>
    </source>
</evidence>
<evidence type="ECO:0000313" key="11">
    <source>
        <dbReference type="Proteomes" id="UP000472320"/>
    </source>
</evidence>
<dbReference type="Pfam" id="PF13231">
    <property type="entry name" value="PMT_2"/>
    <property type="match status" value="1"/>
</dbReference>
<evidence type="ECO:0000256" key="7">
    <source>
        <dbReference type="ARBA" id="ARBA00023136"/>
    </source>
</evidence>
<dbReference type="GO" id="GO:0016763">
    <property type="term" value="F:pentosyltransferase activity"/>
    <property type="evidence" value="ECO:0007669"/>
    <property type="project" value="TreeGrafter"/>
</dbReference>
<evidence type="ECO:0000256" key="2">
    <source>
        <dbReference type="ARBA" id="ARBA00022475"/>
    </source>
</evidence>
<feature type="transmembrane region" description="Helical" evidence="8">
    <location>
        <begin position="176"/>
        <end position="205"/>
    </location>
</feature>
<gene>
    <name evidence="10" type="ORF">GM658_19330</name>
</gene>
<feature type="transmembrane region" description="Helical" evidence="8">
    <location>
        <begin position="31"/>
        <end position="54"/>
    </location>
</feature>
<feature type="transmembrane region" description="Helical" evidence="8">
    <location>
        <begin position="151"/>
        <end position="169"/>
    </location>
</feature>
<dbReference type="InterPro" id="IPR050297">
    <property type="entry name" value="LipidA_mod_glycosyltrf_83"/>
</dbReference>
<comment type="caution">
    <text evidence="10">The sequence shown here is derived from an EMBL/GenBank/DDBJ whole genome shotgun (WGS) entry which is preliminary data.</text>
</comment>
<comment type="subcellular location">
    <subcellularLocation>
        <location evidence="1">Cell membrane</location>
        <topology evidence="1">Multi-pass membrane protein</topology>
    </subcellularLocation>
</comment>
<proteinExistence type="predicted"/>
<dbReference type="Proteomes" id="UP000472320">
    <property type="component" value="Unassembled WGS sequence"/>
</dbReference>
<evidence type="ECO:0000256" key="5">
    <source>
        <dbReference type="ARBA" id="ARBA00022692"/>
    </source>
</evidence>
<dbReference type="InterPro" id="IPR038731">
    <property type="entry name" value="RgtA/B/C-like"/>
</dbReference>
<name>A0A6L6QL04_9BURK</name>
<evidence type="ECO:0000256" key="6">
    <source>
        <dbReference type="ARBA" id="ARBA00022989"/>
    </source>
</evidence>
<keyword evidence="3" id="KW-0328">Glycosyltransferase</keyword>
<protein>
    <recommendedName>
        <fullName evidence="9">Glycosyltransferase RgtA/B/C/D-like domain-containing protein</fullName>
    </recommendedName>
</protein>
<dbReference type="RefSeq" id="WP_155455705.1">
    <property type="nucleotide sequence ID" value="NZ_WNKX01000016.1"/>
</dbReference>
<dbReference type="AlphaFoldDB" id="A0A6L6QL04"/>
<dbReference type="PANTHER" id="PTHR33908">
    <property type="entry name" value="MANNOSYLTRANSFERASE YKCB-RELATED"/>
    <property type="match status" value="1"/>
</dbReference>